<protein>
    <submittedName>
        <fullName evidence="4">Pimeloyl-ACP methyl ester carboxylesterase</fullName>
    </submittedName>
</protein>
<dbReference type="PRINTS" id="PR00111">
    <property type="entry name" value="ABHYDROLASE"/>
</dbReference>
<feature type="transmembrane region" description="Helical" evidence="2">
    <location>
        <begin position="28"/>
        <end position="49"/>
    </location>
</feature>
<reference evidence="4 5" key="1">
    <citation type="journal article" date="2015" name="Stand. Genomic Sci.">
        <title>Genomic Encyclopedia of Bacterial and Archaeal Type Strains, Phase III: the genomes of soil and plant-associated and newly described type strains.</title>
        <authorList>
            <person name="Whitman W.B."/>
            <person name="Woyke T."/>
            <person name="Klenk H.P."/>
            <person name="Zhou Y."/>
            <person name="Lilburn T.G."/>
            <person name="Beck B.J."/>
            <person name="De Vos P."/>
            <person name="Vandamme P."/>
            <person name="Eisen J.A."/>
            <person name="Garrity G."/>
            <person name="Hugenholtz P."/>
            <person name="Kyrpides N.C."/>
        </authorList>
    </citation>
    <scope>NUCLEOTIDE SEQUENCE [LARGE SCALE GENOMIC DNA]</scope>
    <source>
        <strain evidence="4 5">VKM Ac-2538</strain>
    </source>
</reference>
<keyword evidence="5" id="KW-1185">Reference proteome</keyword>
<feature type="transmembrane region" description="Helical" evidence="2">
    <location>
        <begin position="140"/>
        <end position="160"/>
    </location>
</feature>
<dbReference type="Pfam" id="PF00561">
    <property type="entry name" value="Abhydrolase_1"/>
    <property type="match status" value="1"/>
</dbReference>
<feature type="transmembrane region" description="Helical" evidence="2">
    <location>
        <begin position="86"/>
        <end position="103"/>
    </location>
</feature>
<dbReference type="EMBL" id="SLWM01000004">
    <property type="protein sequence ID" value="TCO26013.1"/>
    <property type="molecule type" value="Genomic_DNA"/>
</dbReference>
<feature type="transmembrane region" description="Helical" evidence="2">
    <location>
        <begin position="109"/>
        <end position="128"/>
    </location>
</feature>
<evidence type="ECO:0000313" key="5">
    <source>
        <dbReference type="Proteomes" id="UP000295818"/>
    </source>
</evidence>
<comment type="caution">
    <text evidence="4">The sequence shown here is derived from an EMBL/GenBank/DDBJ whole genome shotgun (WGS) entry which is preliminary data.</text>
</comment>
<feature type="compositionally biased region" description="Polar residues" evidence="1">
    <location>
        <begin position="1"/>
        <end position="17"/>
    </location>
</feature>
<evidence type="ECO:0000313" key="4">
    <source>
        <dbReference type="EMBL" id="TCO26013.1"/>
    </source>
</evidence>
<dbReference type="RefSeq" id="WP_132188825.1">
    <property type="nucleotide sequence ID" value="NZ_SLWM01000004.1"/>
</dbReference>
<keyword evidence="2" id="KW-0812">Transmembrane</keyword>
<dbReference type="PANTHER" id="PTHR46438">
    <property type="entry name" value="ALPHA/BETA-HYDROLASES SUPERFAMILY PROTEIN"/>
    <property type="match status" value="1"/>
</dbReference>
<organism evidence="4 5">
    <name type="scientific">Kribbella orskensis</name>
    <dbReference type="NCBI Taxonomy" id="2512216"/>
    <lineage>
        <taxon>Bacteria</taxon>
        <taxon>Bacillati</taxon>
        <taxon>Actinomycetota</taxon>
        <taxon>Actinomycetes</taxon>
        <taxon>Propionibacteriales</taxon>
        <taxon>Kribbellaceae</taxon>
        <taxon>Kribbella</taxon>
    </lineage>
</organism>
<dbReference type="SUPFAM" id="SSF53474">
    <property type="entry name" value="alpha/beta-Hydrolases"/>
    <property type="match status" value="1"/>
</dbReference>
<feature type="domain" description="AB hydrolase-1" evidence="3">
    <location>
        <begin position="196"/>
        <end position="300"/>
    </location>
</feature>
<evidence type="ECO:0000259" key="3">
    <source>
        <dbReference type="Pfam" id="PF00561"/>
    </source>
</evidence>
<evidence type="ECO:0000256" key="2">
    <source>
        <dbReference type="SAM" id="Phobius"/>
    </source>
</evidence>
<keyword evidence="2" id="KW-1133">Transmembrane helix</keyword>
<gene>
    <name evidence="4" type="ORF">EV644_104517</name>
</gene>
<dbReference type="PANTHER" id="PTHR46438:SF11">
    <property type="entry name" value="LIPASE-RELATED"/>
    <property type="match status" value="1"/>
</dbReference>
<sequence>MSVQIQPTSPTTDTKASSAPRKGRIGRVIAGSLLAGATIALALTLGVFAGATESIITGSILLSFGIGWSLLATLSVRRTSQPQRWAGLPAAAMTASGLVLLAFQPGHAVLTTVGWVWPVLVLVLAVWMRSRMRRALSGRGRRLLTPAMTVLALACIGATYENITVLQDDTTYPATGRTFEVAGHRLHLDCRGTGGPTVVLFNGLGGVSASWARITGDVARTGRVCAYDRAGQGWSEDAEHPQDGVTAAEDLHLLLAKAGEHGPYLLVGHSIGGTYSMTYAARYPDQVAGLVLLDSSSPEQFTRMPDYPGQYAVMRRATALMPTLARLGLSRVVAFASPSHLPVEAADRVRAVTANAHAARNMRDEVSMLHQVFAQAGALTTLHDLPLAVVTASETLKDTGWAAAQDQLATLSDNRMHQVVEASHLGLLEDEPAAAESTRAITEVISAIRAGSHLESK</sequence>
<feature type="transmembrane region" description="Helical" evidence="2">
    <location>
        <begin position="55"/>
        <end position="74"/>
    </location>
</feature>
<accession>A0ABY2BNX7</accession>
<proteinExistence type="predicted"/>
<dbReference type="InterPro" id="IPR000073">
    <property type="entry name" value="AB_hydrolase_1"/>
</dbReference>
<name>A0ABY2BNX7_9ACTN</name>
<dbReference type="InterPro" id="IPR029058">
    <property type="entry name" value="AB_hydrolase_fold"/>
</dbReference>
<dbReference type="Proteomes" id="UP000295818">
    <property type="component" value="Unassembled WGS sequence"/>
</dbReference>
<feature type="region of interest" description="Disordered" evidence="1">
    <location>
        <begin position="1"/>
        <end position="20"/>
    </location>
</feature>
<keyword evidence="2" id="KW-0472">Membrane</keyword>
<evidence type="ECO:0000256" key="1">
    <source>
        <dbReference type="SAM" id="MobiDB-lite"/>
    </source>
</evidence>
<dbReference type="Gene3D" id="3.40.50.1820">
    <property type="entry name" value="alpha/beta hydrolase"/>
    <property type="match status" value="1"/>
</dbReference>